<name>A0AAE9PRB2_PAEPO</name>
<dbReference type="EMBL" id="CP097770">
    <property type="protein sequence ID" value="UZP76506.1"/>
    <property type="molecule type" value="Genomic_DNA"/>
</dbReference>
<dbReference type="AlphaFoldDB" id="A0AAE9PRB2"/>
<evidence type="ECO:0000313" key="1">
    <source>
        <dbReference type="EMBL" id="UZP76506.1"/>
    </source>
</evidence>
<proteinExistence type="predicted"/>
<accession>A0AAE9PRB2</accession>
<protein>
    <submittedName>
        <fullName evidence="1">Uncharacterized protein</fullName>
    </submittedName>
</protein>
<sequence length="62" mass="7270">MGEKIWETDSKQTVTYKTPEVTWKLLEQWKGKPVVLNFENLFVIPPCWLKPVVCFLFTGVLL</sequence>
<gene>
    <name evidence="1" type="ORF">MF626_05820</name>
</gene>
<organism evidence="1">
    <name type="scientific">Paenibacillus polymyxa</name>
    <name type="common">Bacillus polymyxa</name>
    <dbReference type="NCBI Taxonomy" id="1406"/>
    <lineage>
        <taxon>Bacteria</taxon>
        <taxon>Bacillati</taxon>
        <taxon>Bacillota</taxon>
        <taxon>Bacilli</taxon>
        <taxon>Bacillales</taxon>
        <taxon>Paenibacillaceae</taxon>
        <taxon>Paenibacillus</taxon>
    </lineage>
</organism>
<reference evidence="1" key="1">
    <citation type="submission" date="2022-11" db="EMBL/GenBank/DDBJ databases">
        <authorList>
            <person name="Vasilchenko N.G."/>
            <person name="Prazdnova E.V."/>
            <person name="Gorovtsov A.V."/>
            <person name="Chistyakov V.A."/>
            <person name="Pak M.L."/>
        </authorList>
    </citation>
    <scope>NUCLEOTIDE SEQUENCE</scope>
    <source>
        <strain evidence="1">R 4.5</strain>
    </source>
</reference>